<evidence type="ECO:0000313" key="3">
    <source>
        <dbReference type="Proteomes" id="UP000283841"/>
    </source>
</evidence>
<comment type="caution">
    <text evidence="2">The sequence shown here is derived from an EMBL/GenBank/DDBJ whole genome shotgun (WGS) entry which is preliminary data.</text>
</comment>
<accession>A0A443HZB5</accession>
<dbReference type="EMBL" id="RCNU01000003">
    <property type="protein sequence ID" value="RWQ97110.1"/>
    <property type="molecule type" value="Genomic_DNA"/>
</dbReference>
<dbReference type="RefSeq" id="XP_028486755.1">
    <property type="nucleotide sequence ID" value="XM_028626247.1"/>
</dbReference>
<dbReference type="Proteomes" id="UP000283841">
    <property type="component" value="Unassembled WGS sequence"/>
</dbReference>
<name>A0A443HZB5_BYSSP</name>
<feature type="compositionally biased region" description="Basic and acidic residues" evidence="1">
    <location>
        <begin position="51"/>
        <end position="61"/>
    </location>
</feature>
<proteinExistence type="predicted"/>
<protein>
    <submittedName>
        <fullName evidence="2">Uncharacterized protein</fullName>
    </submittedName>
</protein>
<feature type="region of interest" description="Disordered" evidence="1">
    <location>
        <begin position="40"/>
        <end position="75"/>
    </location>
</feature>
<organism evidence="2 3">
    <name type="scientific">Byssochlamys spectabilis</name>
    <name type="common">Paecilomyces variotii</name>
    <dbReference type="NCBI Taxonomy" id="264951"/>
    <lineage>
        <taxon>Eukaryota</taxon>
        <taxon>Fungi</taxon>
        <taxon>Dikarya</taxon>
        <taxon>Ascomycota</taxon>
        <taxon>Pezizomycotina</taxon>
        <taxon>Eurotiomycetes</taxon>
        <taxon>Eurotiomycetidae</taxon>
        <taxon>Eurotiales</taxon>
        <taxon>Thermoascaceae</taxon>
        <taxon>Paecilomyces</taxon>
    </lineage>
</organism>
<keyword evidence="3" id="KW-1185">Reference proteome</keyword>
<evidence type="ECO:0000313" key="2">
    <source>
        <dbReference type="EMBL" id="RWQ97110.1"/>
    </source>
</evidence>
<gene>
    <name evidence="2" type="ORF">C8Q69DRAFT_215826</name>
</gene>
<reference evidence="2 3" key="1">
    <citation type="journal article" date="2018" name="Front. Microbiol.">
        <title>Genomic and genetic insights into a cosmopolitan fungus, Paecilomyces variotii (Eurotiales).</title>
        <authorList>
            <person name="Urquhart A.S."/>
            <person name="Mondo S.J."/>
            <person name="Makela M.R."/>
            <person name="Hane J.K."/>
            <person name="Wiebenga A."/>
            <person name="He G."/>
            <person name="Mihaltcheva S."/>
            <person name="Pangilinan J."/>
            <person name="Lipzen A."/>
            <person name="Barry K."/>
            <person name="de Vries R.P."/>
            <person name="Grigoriev I.V."/>
            <person name="Idnurm A."/>
        </authorList>
    </citation>
    <scope>NUCLEOTIDE SEQUENCE [LARGE SCALE GENOMIC DNA]</scope>
    <source>
        <strain evidence="2 3">CBS 101075</strain>
    </source>
</reference>
<dbReference type="AlphaFoldDB" id="A0A443HZB5"/>
<sequence length="152" mass="17241">MYMTWKKLLGWAAGGLSASAARTIMDQLLDVGRYEPELASAGGRQHNSRVQGDRERVEQHDPSVSARFESRDSDHHREPPFAVLIWNAADLLFHHGRYRWYTCHHGSSCLPPTTRAVESKPCITDRQLLPARGVCVGRLRPHPCPMMSQQRI</sequence>
<dbReference type="VEuPathDB" id="FungiDB:C8Q69DRAFT_215826"/>
<dbReference type="GeneID" id="39595524"/>
<evidence type="ECO:0000256" key="1">
    <source>
        <dbReference type="SAM" id="MobiDB-lite"/>
    </source>
</evidence>